<gene>
    <name evidence="1" type="ORF">G8759_23725</name>
</gene>
<evidence type="ECO:0000313" key="1">
    <source>
        <dbReference type="EMBL" id="QIP15425.1"/>
    </source>
</evidence>
<keyword evidence="2" id="KW-1185">Reference proteome</keyword>
<dbReference type="Proteomes" id="UP000501802">
    <property type="component" value="Chromosome"/>
</dbReference>
<dbReference type="AlphaFoldDB" id="A0A6G9AT18"/>
<reference evidence="1 2" key="1">
    <citation type="submission" date="2020-03" db="EMBL/GenBank/DDBJ databases">
        <authorList>
            <person name="Kim M.K."/>
        </authorList>
    </citation>
    <scope>NUCLEOTIDE SEQUENCE [LARGE SCALE GENOMIC DNA]</scope>
    <source>
        <strain evidence="1 2">BT328</strain>
    </source>
</reference>
<evidence type="ECO:0000313" key="2">
    <source>
        <dbReference type="Proteomes" id="UP000501802"/>
    </source>
</evidence>
<dbReference type="EMBL" id="CP050063">
    <property type="protein sequence ID" value="QIP15425.1"/>
    <property type="molecule type" value="Genomic_DNA"/>
</dbReference>
<accession>A0A6G9AT18</accession>
<sequence length="199" mass="22194">MKLLSVHILTLFVCLWLWLSGGLPEPCQAQVRLTNSGRPQTTAMPAVRLLKLPLTQKIDSILHHIRTYSQIPANQQERYARELTAYFAPSGYISVHQDGQPDARLSVNDYLAQFGNRSAAVQFKGAEVVYYGQSIKTAAGDWQTMVTTYRNATTFTGNKPQASDIATVMTPVGKAPLTTNYWQIFTLYLTIPKVGSNRQ</sequence>
<dbReference type="RefSeq" id="WP_167213557.1">
    <property type="nucleotide sequence ID" value="NZ_CP050063.1"/>
</dbReference>
<proteinExistence type="predicted"/>
<protein>
    <submittedName>
        <fullName evidence="1">Uncharacterized protein</fullName>
    </submittedName>
</protein>
<dbReference type="KEGG" id="spib:G8759_23725"/>
<name>A0A6G9AT18_9BACT</name>
<organism evidence="1 2">
    <name type="scientific">Spirosoma aureum</name>
    <dbReference type="NCBI Taxonomy" id="2692134"/>
    <lineage>
        <taxon>Bacteria</taxon>
        <taxon>Pseudomonadati</taxon>
        <taxon>Bacteroidota</taxon>
        <taxon>Cytophagia</taxon>
        <taxon>Cytophagales</taxon>
        <taxon>Cytophagaceae</taxon>
        <taxon>Spirosoma</taxon>
    </lineage>
</organism>